<dbReference type="RefSeq" id="XP_007807617.1">
    <property type="nucleotide sequence ID" value="XM_007809426.1"/>
</dbReference>
<dbReference type="SUPFAM" id="SSF81321">
    <property type="entry name" value="Family A G protein-coupled receptor-like"/>
    <property type="match status" value="1"/>
</dbReference>
<comment type="subcellular location">
    <subcellularLocation>
        <location evidence="1">Membrane</location>
        <topology evidence="1">Multi-pass membrane protein</topology>
    </subcellularLocation>
</comment>
<keyword evidence="3 5" id="KW-1133">Transmembrane helix</keyword>
<evidence type="ECO:0000313" key="8">
    <source>
        <dbReference type="Proteomes" id="UP000002499"/>
    </source>
</evidence>
<organism evidence="8">
    <name type="scientific">Metarhizium acridum (strain CQMa 102)</name>
    <dbReference type="NCBI Taxonomy" id="655827"/>
    <lineage>
        <taxon>Eukaryota</taxon>
        <taxon>Fungi</taxon>
        <taxon>Dikarya</taxon>
        <taxon>Ascomycota</taxon>
        <taxon>Pezizomycotina</taxon>
        <taxon>Sordariomycetes</taxon>
        <taxon>Hypocreomycetidae</taxon>
        <taxon>Hypocreales</taxon>
        <taxon>Clavicipitaceae</taxon>
        <taxon>Metarhizium</taxon>
    </lineage>
</organism>
<evidence type="ECO:0000313" key="7">
    <source>
        <dbReference type="EMBL" id="EFY92641.1"/>
    </source>
</evidence>
<dbReference type="PANTHER" id="PTHR23112">
    <property type="entry name" value="G PROTEIN-COUPLED RECEPTOR 157-RELATED"/>
    <property type="match status" value="1"/>
</dbReference>
<dbReference type="OMA" id="CQAQSFM"/>
<feature type="transmembrane region" description="Helical" evidence="5">
    <location>
        <begin position="57"/>
        <end position="77"/>
    </location>
</feature>
<dbReference type="GO" id="GO:0004930">
    <property type="term" value="F:G protein-coupled receptor activity"/>
    <property type="evidence" value="ECO:0007669"/>
    <property type="project" value="TreeGrafter"/>
</dbReference>
<evidence type="ECO:0000256" key="4">
    <source>
        <dbReference type="ARBA" id="ARBA00023136"/>
    </source>
</evidence>
<name>E9DUH9_METAQ</name>
<dbReference type="GO" id="GO:0005886">
    <property type="term" value="C:plasma membrane"/>
    <property type="evidence" value="ECO:0007669"/>
    <property type="project" value="TreeGrafter"/>
</dbReference>
<dbReference type="OrthoDB" id="18453at2759"/>
<dbReference type="STRING" id="655827.E9DUH9"/>
<dbReference type="PROSITE" id="PS50261">
    <property type="entry name" value="G_PROTEIN_RECEP_F2_4"/>
    <property type="match status" value="1"/>
</dbReference>
<feature type="transmembrane region" description="Helical" evidence="5">
    <location>
        <begin position="182"/>
        <end position="205"/>
    </location>
</feature>
<protein>
    <submittedName>
        <fullName evidence="7">G-protein coupled receptor</fullName>
    </submittedName>
</protein>
<feature type="transmembrane region" description="Helical" evidence="5">
    <location>
        <begin position="330"/>
        <end position="348"/>
    </location>
</feature>
<evidence type="ECO:0000256" key="5">
    <source>
        <dbReference type="SAM" id="Phobius"/>
    </source>
</evidence>
<dbReference type="Proteomes" id="UP000002499">
    <property type="component" value="Unassembled WGS sequence"/>
</dbReference>
<dbReference type="eggNOG" id="ENOG502QTGV">
    <property type="taxonomic scope" value="Eukaryota"/>
</dbReference>
<dbReference type="HOGENOM" id="CLU_024810_0_1_1"/>
<dbReference type="EMBL" id="GL698474">
    <property type="protein sequence ID" value="EFY92641.1"/>
    <property type="molecule type" value="Genomic_DNA"/>
</dbReference>
<keyword evidence="8" id="KW-1185">Reference proteome</keyword>
<sequence>MLPPRTLAVSSSDHLTLGEIATITTLERIGGAISLVAVCFIFVAYALVRRARNVQNTFIVFASISNVGASIACIIALDGLVLGEGTSLCQTQAFLFEMFMQSDPWWSLAMAINVVLVFYFRTSPDSFRRWWWLYCLICYGGPFIIALSLLLIRGSPKGLVYGDAVIWCWIGGKWAGVRIYSYYLLILICIAGTIISYVLVGYHVFRSRNRLRSFSVSKSREVGHSEHVSNVDDSQRVGFYGTVTTEVLVTHTSASNLVYPKNAHFAQHREAAPFPDATLRTSANAAAFISSVSATPRRQNLLLPNPINGTVSACKSIASKFSVEDPIKRAYLRTSLLFGLSVLVTWIPSSMNRIHSWIEGDSPYTYQVASAAVLPLQGFWNCVIFFATSWRVVKDDVMYRAGRMPPISHNESGMGTLERTVNREENRALTDYEVESLNTRSDVELRAVEHAPRKGVAI</sequence>
<dbReference type="PANTHER" id="PTHR23112:SF0">
    <property type="entry name" value="TRANSMEMBRANE PROTEIN 116"/>
    <property type="match status" value="1"/>
</dbReference>
<dbReference type="AlphaFoldDB" id="E9DUH9"/>
<dbReference type="InParanoid" id="E9DUH9"/>
<feature type="transmembrane region" description="Helical" evidence="5">
    <location>
        <begin position="29"/>
        <end position="48"/>
    </location>
</feature>
<keyword evidence="4 5" id="KW-0472">Membrane</keyword>
<dbReference type="GO" id="GO:0007189">
    <property type="term" value="P:adenylate cyclase-activating G protein-coupled receptor signaling pathway"/>
    <property type="evidence" value="ECO:0007669"/>
    <property type="project" value="TreeGrafter"/>
</dbReference>
<gene>
    <name evidence="7" type="ORF">MAC_01277</name>
</gene>
<evidence type="ECO:0000259" key="6">
    <source>
        <dbReference type="PROSITE" id="PS50261"/>
    </source>
</evidence>
<feature type="domain" description="G-protein coupled receptors family 2 profile 2" evidence="6">
    <location>
        <begin position="23"/>
        <end position="205"/>
    </location>
</feature>
<keyword evidence="7" id="KW-0675">Receptor</keyword>
<dbReference type="KEGG" id="maw:19245588"/>
<keyword evidence="2 5" id="KW-0812">Transmembrane</keyword>
<dbReference type="GeneID" id="19245588"/>
<feature type="transmembrane region" description="Helical" evidence="5">
    <location>
        <begin position="132"/>
        <end position="152"/>
    </location>
</feature>
<evidence type="ECO:0000256" key="1">
    <source>
        <dbReference type="ARBA" id="ARBA00004141"/>
    </source>
</evidence>
<reference evidence="7 8" key="1">
    <citation type="journal article" date="2011" name="PLoS Genet.">
        <title>Genome sequencing and comparative transcriptomics of the model entomopathogenic fungi Metarhizium anisopliae and M. acridum.</title>
        <authorList>
            <person name="Gao Q."/>
            <person name="Jin K."/>
            <person name="Ying S.H."/>
            <person name="Zhang Y."/>
            <person name="Xiao G."/>
            <person name="Shang Y."/>
            <person name="Duan Z."/>
            <person name="Hu X."/>
            <person name="Xie X.Q."/>
            <person name="Zhou G."/>
            <person name="Peng G."/>
            <person name="Luo Z."/>
            <person name="Huang W."/>
            <person name="Wang B."/>
            <person name="Fang W."/>
            <person name="Wang S."/>
            <person name="Zhong Y."/>
            <person name="Ma L.J."/>
            <person name="St Leger R.J."/>
            <person name="Zhao G.P."/>
            <person name="Pei Y."/>
            <person name="Feng M.G."/>
            <person name="Xia Y."/>
            <person name="Wang C."/>
        </authorList>
    </citation>
    <scope>NUCLEOTIDE SEQUENCE [LARGE SCALE GENOMIC DNA]</scope>
    <source>
        <strain evidence="7 8">CQMa 102</strain>
    </source>
</reference>
<evidence type="ECO:0000256" key="2">
    <source>
        <dbReference type="ARBA" id="ARBA00022692"/>
    </source>
</evidence>
<evidence type="ECO:0000256" key="3">
    <source>
        <dbReference type="ARBA" id="ARBA00022989"/>
    </source>
</evidence>
<dbReference type="InterPro" id="IPR017981">
    <property type="entry name" value="GPCR_2-like_7TM"/>
</dbReference>
<dbReference type="Gene3D" id="1.20.1070.10">
    <property type="entry name" value="Rhodopsin 7-helix transmembrane proteins"/>
    <property type="match status" value="1"/>
</dbReference>
<accession>E9DUH9</accession>
<feature type="transmembrane region" description="Helical" evidence="5">
    <location>
        <begin position="104"/>
        <end position="120"/>
    </location>
</feature>
<feature type="transmembrane region" description="Helical" evidence="5">
    <location>
        <begin position="368"/>
        <end position="393"/>
    </location>
</feature>
<proteinExistence type="predicted"/>
<dbReference type="GO" id="GO:0007166">
    <property type="term" value="P:cell surface receptor signaling pathway"/>
    <property type="evidence" value="ECO:0007669"/>
    <property type="project" value="InterPro"/>
</dbReference>